<dbReference type="Gene3D" id="2.40.30.170">
    <property type="match status" value="1"/>
</dbReference>
<evidence type="ECO:0000256" key="8">
    <source>
        <dbReference type="ARBA" id="ARBA00023136"/>
    </source>
</evidence>
<keyword evidence="5" id="KW-0997">Cell inner membrane</keyword>
<dbReference type="Gene3D" id="2.40.50.100">
    <property type="match status" value="1"/>
</dbReference>
<dbReference type="PATRIC" id="fig|61647.15.peg.1176"/>
<dbReference type="FunFam" id="2.40.30.170:FF:000003">
    <property type="entry name" value="Multidrug resistance protein A"/>
    <property type="match status" value="1"/>
</dbReference>
<evidence type="ECO:0000259" key="10">
    <source>
        <dbReference type="Pfam" id="PF25885"/>
    </source>
</evidence>
<evidence type="ECO:0000256" key="1">
    <source>
        <dbReference type="ARBA" id="ARBA00004383"/>
    </source>
</evidence>
<dbReference type="SUPFAM" id="SSF111369">
    <property type="entry name" value="HlyD-like secretion proteins"/>
    <property type="match status" value="2"/>
</dbReference>
<keyword evidence="3" id="KW-0813">Transport</keyword>
<dbReference type="eggNOG" id="COG1566">
    <property type="taxonomic scope" value="Bacteria"/>
</dbReference>
<dbReference type="EMBL" id="LDZF01000015">
    <property type="protein sequence ID" value="KMK12785.1"/>
    <property type="molecule type" value="Genomic_DNA"/>
</dbReference>
<evidence type="ECO:0000256" key="5">
    <source>
        <dbReference type="ARBA" id="ARBA00022519"/>
    </source>
</evidence>
<proteinExistence type="inferred from homology"/>
<sequence>MTDNTTQSPVRPGRRKRNLLILLLVMLLIAAGTLAWYLLYGRYYESTDDAYVNGNLVALTPQITGTVTQVAVDDGDFVRQGQPLVLLDPNDTQIALQQAEADLASTVRQVRGLYSTADNYRAQVAAKRVALKTAESDFARRSKIFASGAISAEDLAHYRDAVTSAQSDLAAAEQALKTNQAMVDDTVIDSHPEIKTAVAALRQRYLDNARTTILAPVSGYVAKRAVQLGMRVTSGTTLLSIVPLNQVWVDANFKESQMQAMRLGQKVTLSADLYGDDVTYHGRIQSLGIGTGSAFSLLPAQNASGNWIKIVQRLPVRIALDPHDMQKHPLRIGLSMDVRVDIRDTDGHLLPQKTVDRPRFTTDVYATAMAGADPLVAKILHENSLAVAPAKP</sequence>
<keyword evidence="7 9" id="KW-1133">Transmembrane helix</keyword>
<dbReference type="Pfam" id="PF25885">
    <property type="entry name" value="HH_EMRA"/>
    <property type="match status" value="1"/>
</dbReference>
<organism evidence="12 13">
    <name type="scientific">Pluralibacter gergoviae</name>
    <name type="common">Enterobacter gergoviae</name>
    <dbReference type="NCBI Taxonomy" id="61647"/>
    <lineage>
        <taxon>Bacteria</taxon>
        <taxon>Pseudomonadati</taxon>
        <taxon>Pseudomonadota</taxon>
        <taxon>Gammaproteobacteria</taxon>
        <taxon>Enterobacterales</taxon>
        <taxon>Enterobacteriaceae</taxon>
        <taxon>Pluralibacter</taxon>
    </lineage>
</organism>
<dbReference type="InterPro" id="IPR050739">
    <property type="entry name" value="MFP"/>
</dbReference>
<comment type="subcellular location">
    <subcellularLocation>
        <location evidence="1">Cell inner membrane</location>
        <topology evidence="1">Single-pass membrane protein</topology>
        <orientation evidence="1">Periplasmic side</orientation>
    </subcellularLocation>
</comment>
<dbReference type="Gene3D" id="1.10.287.470">
    <property type="entry name" value="Helix hairpin bin"/>
    <property type="match status" value="1"/>
</dbReference>
<dbReference type="InterPro" id="IPR058633">
    <property type="entry name" value="EmrA/FarA_HH"/>
</dbReference>
<keyword evidence="13" id="KW-1185">Reference proteome</keyword>
<dbReference type="GO" id="GO:0015721">
    <property type="term" value="P:bile acid and bile salt transport"/>
    <property type="evidence" value="ECO:0007669"/>
    <property type="project" value="UniProtKB-ARBA"/>
</dbReference>
<evidence type="ECO:0000259" key="11">
    <source>
        <dbReference type="Pfam" id="PF25963"/>
    </source>
</evidence>
<name>A0A0J5L1U1_PLUGE</name>
<dbReference type="InterPro" id="IPR058634">
    <property type="entry name" value="AaeA-lik-b-barrel"/>
</dbReference>
<dbReference type="STRING" id="61647.LG71_02155"/>
<dbReference type="PANTHER" id="PTHR30386:SF19">
    <property type="entry name" value="MULTIDRUG EXPORT PROTEIN EMRA-RELATED"/>
    <property type="match status" value="1"/>
</dbReference>
<comment type="similarity">
    <text evidence="2">Belongs to the membrane fusion protein (MFP) (TC 8.A.1) family.</text>
</comment>
<evidence type="ECO:0000256" key="9">
    <source>
        <dbReference type="SAM" id="Phobius"/>
    </source>
</evidence>
<evidence type="ECO:0000313" key="12">
    <source>
        <dbReference type="EMBL" id="KMK12785.1"/>
    </source>
</evidence>
<dbReference type="Pfam" id="PF25963">
    <property type="entry name" value="Beta-barrel_AAEA"/>
    <property type="match status" value="1"/>
</dbReference>
<gene>
    <name evidence="12" type="ORF">ABW06_14935</name>
</gene>
<dbReference type="Proteomes" id="UP000036196">
    <property type="component" value="Unassembled WGS sequence"/>
</dbReference>
<evidence type="ECO:0000256" key="4">
    <source>
        <dbReference type="ARBA" id="ARBA00022475"/>
    </source>
</evidence>
<dbReference type="GO" id="GO:0046677">
    <property type="term" value="P:response to antibiotic"/>
    <property type="evidence" value="ECO:0007669"/>
    <property type="project" value="UniProtKB-ARBA"/>
</dbReference>
<feature type="domain" description="Multidrug export protein EmrA/FarA alpha-helical hairpin" evidence="10">
    <location>
        <begin position="91"/>
        <end position="211"/>
    </location>
</feature>
<evidence type="ECO:0000313" key="13">
    <source>
        <dbReference type="Proteomes" id="UP000036196"/>
    </source>
</evidence>
<evidence type="ECO:0000256" key="7">
    <source>
        <dbReference type="ARBA" id="ARBA00022989"/>
    </source>
</evidence>
<evidence type="ECO:0000256" key="2">
    <source>
        <dbReference type="ARBA" id="ARBA00009477"/>
    </source>
</evidence>
<dbReference type="GO" id="GO:0005886">
    <property type="term" value="C:plasma membrane"/>
    <property type="evidence" value="ECO:0007669"/>
    <property type="project" value="UniProtKB-SubCell"/>
</dbReference>
<dbReference type="GO" id="GO:1990961">
    <property type="term" value="P:xenobiotic detoxification by transmembrane export across the plasma membrane"/>
    <property type="evidence" value="ECO:0007669"/>
    <property type="project" value="UniProtKB-ARBA"/>
</dbReference>
<keyword evidence="6 9" id="KW-0812">Transmembrane</keyword>
<feature type="transmembrane region" description="Helical" evidence="9">
    <location>
        <begin position="20"/>
        <end position="39"/>
    </location>
</feature>
<keyword evidence="4" id="KW-1003">Cell membrane</keyword>
<accession>A0A0J5L1U1</accession>
<keyword evidence="8 9" id="KW-0472">Membrane</keyword>
<evidence type="ECO:0000256" key="6">
    <source>
        <dbReference type="ARBA" id="ARBA00022692"/>
    </source>
</evidence>
<reference evidence="12 13" key="1">
    <citation type="submission" date="2015-05" db="EMBL/GenBank/DDBJ databases">
        <title>Genome sequences of Pluralibacter gergoviae.</title>
        <authorList>
            <person name="Greninger A.L."/>
            <person name="Miller S."/>
        </authorList>
    </citation>
    <scope>NUCLEOTIDE SEQUENCE [LARGE SCALE GENOMIC DNA]</scope>
    <source>
        <strain evidence="12 13">JS81F13</strain>
    </source>
</reference>
<evidence type="ECO:0000256" key="3">
    <source>
        <dbReference type="ARBA" id="ARBA00022448"/>
    </source>
</evidence>
<protein>
    <submittedName>
        <fullName evidence="12">Hemolysin D</fullName>
    </submittedName>
</protein>
<dbReference type="PANTHER" id="PTHR30386">
    <property type="entry name" value="MEMBRANE FUSION SUBUNIT OF EMRAB-TOLC MULTIDRUG EFFLUX PUMP"/>
    <property type="match status" value="1"/>
</dbReference>
<dbReference type="AlphaFoldDB" id="A0A0J5L1U1"/>
<dbReference type="RefSeq" id="WP_048279466.1">
    <property type="nucleotide sequence ID" value="NZ_LDZF01000015.1"/>
</dbReference>
<feature type="domain" description="p-hydroxybenzoic acid efflux pump subunit AaeA-like beta-barrel" evidence="11">
    <location>
        <begin position="248"/>
        <end position="335"/>
    </location>
</feature>
<comment type="caution">
    <text evidence="12">The sequence shown here is derived from an EMBL/GenBank/DDBJ whole genome shotgun (WGS) entry which is preliminary data.</text>
</comment>